<feature type="domain" description="Yeast cell wall synthesis Kre9/Knh1-like N-terminal" evidence="5">
    <location>
        <begin position="29"/>
        <end position="109"/>
    </location>
</feature>
<evidence type="ECO:0000259" key="5">
    <source>
        <dbReference type="Pfam" id="PF10342"/>
    </source>
</evidence>
<feature type="signal peptide" evidence="4">
    <location>
        <begin position="1"/>
        <end position="19"/>
    </location>
</feature>
<dbReference type="STRING" id="1658172.A0A1B7P218"/>
<keyword evidence="7" id="KW-1185">Reference proteome</keyword>
<evidence type="ECO:0000256" key="3">
    <source>
        <dbReference type="SAM" id="Phobius"/>
    </source>
</evidence>
<dbReference type="InterPro" id="IPR018466">
    <property type="entry name" value="Kre9/Knh1-like_N"/>
</dbReference>
<dbReference type="AlphaFoldDB" id="A0A1B7P218"/>
<accession>A0A1B7P218</accession>
<keyword evidence="1 4" id="KW-0732">Signal</keyword>
<keyword evidence="3" id="KW-0472">Membrane</keyword>
<keyword evidence="3" id="KW-0812">Transmembrane</keyword>
<evidence type="ECO:0000256" key="2">
    <source>
        <dbReference type="SAM" id="MobiDB-lite"/>
    </source>
</evidence>
<dbReference type="Pfam" id="PF10342">
    <property type="entry name" value="Kre9_KNH"/>
    <property type="match status" value="1"/>
</dbReference>
<evidence type="ECO:0000256" key="4">
    <source>
        <dbReference type="SAM" id="SignalP"/>
    </source>
</evidence>
<evidence type="ECO:0000256" key="1">
    <source>
        <dbReference type="ARBA" id="ARBA00022729"/>
    </source>
</evidence>
<protein>
    <recommendedName>
        <fullName evidence="5">Yeast cell wall synthesis Kre9/Knh1-like N-terminal domain-containing protein</fullName>
    </recommendedName>
</protein>
<dbReference type="PANTHER" id="PTHR40633:SF6">
    <property type="entry name" value="MATRIX PROTEIN, PUTATIVE (AFU_ORTHOLOGUE AFUA_8G05410)-RELATED"/>
    <property type="match status" value="1"/>
</dbReference>
<keyword evidence="3" id="KW-1133">Transmembrane helix</keyword>
<sequence length="191" mass="19543">MHMFRSLLAGALLVAAAVAEDISFTSFPEDVQAGKPLSITWRGGSEDEPVTISLFRGLSTDLKDVKTLTTTGADGTFTWTPESTIVNGDDYALQISQGDDINYTNQFKISGGSAQSASATPSAAPTNSRNSTSTKTTITTGVTVTPTGPKSAPPTALPTTGPAPGSAGSIVAVSSPFALIMGVLAAFAYLH</sequence>
<evidence type="ECO:0000313" key="6">
    <source>
        <dbReference type="EMBL" id="OAX83073.1"/>
    </source>
</evidence>
<evidence type="ECO:0000313" key="7">
    <source>
        <dbReference type="Proteomes" id="UP000091918"/>
    </source>
</evidence>
<name>A0A1B7P218_9EURO</name>
<feature type="transmembrane region" description="Helical" evidence="3">
    <location>
        <begin position="167"/>
        <end position="190"/>
    </location>
</feature>
<dbReference type="InterPro" id="IPR052982">
    <property type="entry name" value="SRP1/TIP1-like"/>
</dbReference>
<comment type="caution">
    <text evidence="6">The sequence shown here is derived from an EMBL/GenBank/DDBJ whole genome shotgun (WGS) entry which is preliminary data.</text>
</comment>
<dbReference type="Proteomes" id="UP000091918">
    <property type="component" value="Unassembled WGS sequence"/>
</dbReference>
<reference evidence="6 7" key="1">
    <citation type="submission" date="2015-07" db="EMBL/GenBank/DDBJ databases">
        <title>Emmonsia species relationships and genome sequence.</title>
        <authorList>
            <person name="Cuomo C.A."/>
            <person name="Schwartz I.S."/>
            <person name="Kenyon C."/>
            <person name="de Hoog G.S."/>
            <person name="Govender N.P."/>
            <person name="Botha A."/>
            <person name="Moreno L."/>
            <person name="de Vries M."/>
            <person name="Munoz J.F."/>
            <person name="Stielow J.B."/>
        </authorList>
    </citation>
    <scope>NUCLEOTIDE SEQUENCE [LARGE SCALE GENOMIC DNA]</scope>
    <source>
        <strain evidence="6 7">CBS 136260</strain>
    </source>
</reference>
<feature type="compositionally biased region" description="Low complexity" evidence="2">
    <location>
        <begin position="114"/>
        <end position="150"/>
    </location>
</feature>
<dbReference type="PANTHER" id="PTHR40633">
    <property type="entry name" value="MATRIX PROTEIN, PUTATIVE (AFU_ORTHOLOGUE AFUA_8G05410)-RELATED"/>
    <property type="match status" value="1"/>
</dbReference>
<organism evidence="6 7">
    <name type="scientific">Emergomyces africanus</name>
    <dbReference type="NCBI Taxonomy" id="1955775"/>
    <lineage>
        <taxon>Eukaryota</taxon>
        <taxon>Fungi</taxon>
        <taxon>Dikarya</taxon>
        <taxon>Ascomycota</taxon>
        <taxon>Pezizomycotina</taxon>
        <taxon>Eurotiomycetes</taxon>
        <taxon>Eurotiomycetidae</taxon>
        <taxon>Onygenales</taxon>
        <taxon>Ajellomycetaceae</taxon>
        <taxon>Emergomyces</taxon>
    </lineage>
</organism>
<dbReference type="OrthoDB" id="5589325at2759"/>
<feature type="region of interest" description="Disordered" evidence="2">
    <location>
        <begin position="114"/>
        <end position="165"/>
    </location>
</feature>
<feature type="chain" id="PRO_5008598380" description="Yeast cell wall synthesis Kre9/Knh1-like N-terminal domain-containing protein" evidence="4">
    <location>
        <begin position="20"/>
        <end position="191"/>
    </location>
</feature>
<gene>
    <name evidence="6" type="ORF">ACJ72_02577</name>
</gene>
<dbReference type="EMBL" id="LGUA01000219">
    <property type="protein sequence ID" value="OAX83073.1"/>
    <property type="molecule type" value="Genomic_DNA"/>
</dbReference>
<proteinExistence type="predicted"/>